<organism evidence="2 3">
    <name type="scientific">Pedobacter ureilyticus</name>
    <dbReference type="NCBI Taxonomy" id="1393051"/>
    <lineage>
        <taxon>Bacteria</taxon>
        <taxon>Pseudomonadati</taxon>
        <taxon>Bacteroidota</taxon>
        <taxon>Sphingobacteriia</taxon>
        <taxon>Sphingobacteriales</taxon>
        <taxon>Sphingobacteriaceae</taxon>
        <taxon>Pedobacter</taxon>
    </lineage>
</organism>
<feature type="transmembrane region" description="Helical" evidence="1">
    <location>
        <begin position="9"/>
        <end position="27"/>
    </location>
</feature>
<dbReference type="RefSeq" id="WP_138721317.1">
    <property type="nucleotide sequence ID" value="NZ_SSHJ02000001.1"/>
</dbReference>
<name>A0ABW9J2Y6_9SPHI</name>
<protein>
    <submittedName>
        <fullName evidence="2">Uncharacterized protein</fullName>
    </submittedName>
</protein>
<dbReference type="EMBL" id="SSHJ02000001">
    <property type="protein sequence ID" value="MFN0254138.1"/>
    <property type="molecule type" value="Genomic_DNA"/>
</dbReference>
<reference evidence="2 3" key="1">
    <citation type="submission" date="2024-12" db="EMBL/GenBank/DDBJ databases">
        <authorList>
            <person name="Hu S."/>
        </authorList>
    </citation>
    <scope>NUCLEOTIDE SEQUENCE [LARGE SCALE GENOMIC DNA]</scope>
    <source>
        <strain evidence="2 3">THG-T11</strain>
    </source>
</reference>
<feature type="transmembrane region" description="Helical" evidence="1">
    <location>
        <begin position="116"/>
        <end position="134"/>
    </location>
</feature>
<evidence type="ECO:0000256" key="1">
    <source>
        <dbReference type="SAM" id="Phobius"/>
    </source>
</evidence>
<accession>A0ABW9J2Y6</accession>
<comment type="caution">
    <text evidence="2">The sequence shown here is derived from an EMBL/GenBank/DDBJ whole genome shotgun (WGS) entry which is preliminary data.</text>
</comment>
<dbReference type="Proteomes" id="UP001517247">
    <property type="component" value="Unassembled WGS sequence"/>
</dbReference>
<sequence length="145" mass="16579">MKKITFKYWLTNILIGIMLFIAYRVVIAESNVGDDGFLGSIIQILDAFLSISYSFVYLLAIVFCSLTIFLNQIDRIRNNNFLSLLTFVGLPFCCVILIAVIWLIDGLHVVNSANNLLIFSAVYLAFCAIQFSFFRKRMEKLKADR</sequence>
<keyword evidence="3" id="KW-1185">Reference proteome</keyword>
<gene>
    <name evidence="2" type="ORF">E6A44_001035</name>
</gene>
<keyword evidence="1" id="KW-0812">Transmembrane</keyword>
<evidence type="ECO:0000313" key="2">
    <source>
        <dbReference type="EMBL" id="MFN0254138.1"/>
    </source>
</evidence>
<proteinExistence type="predicted"/>
<evidence type="ECO:0000313" key="3">
    <source>
        <dbReference type="Proteomes" id="UP001517247"/>
    </source>
</evidence>
<feature type="transmembrane region" description="Helical" evidence="1">
    <location>
        <begin position="47"/>
        <end position="69"/>
    </location>
</feature>
<keyword evidence="1" id="KW-0472">Membrane</keyword>
<feature type="transmembrane region" description="Helical" evidence="1">
    <location>
        <begin position="81"/>
        <end position="104"/>
    </location>
</feature>
<keyword evidence="1" id="KW-1133">Transmembrane helix</keyword>